<keyword evidence="1" id="KW-0479">Metal-binding</keyword>
<dbReference type="InterPro" id="IPR013819">
    <property type="entry name" value="LipOase_C"/>
</dbReference>
<dbReference type="AlphaFoldDB" id="A0A210Q646"/>
<dbReference type="Gene3D" id="1.20.245.10">
    <property type="entry name" value="Lipoxygenase-1, Domain 5"/>
    <property type="match status" value="1"/>
</dbReference>
<evidence type="ECO:0000256" key="3">
    <source>
        <dbReference type="ARBA" id="ARBA00023002"/>
    </source>
</evidence>
<gene>
    <name evidence="8" type="ORF">KP79_PYT13205</name>
</gene>
<dbReference type="PROSITE" id="PS50095">
    <property type="entry name" value="PLAT"/>
    <property type="match status" value="1"/>
</dbReference>
<reference evidence="8 9" key="1">
    <citation type="journal article" date="2017" name="Nat. Ecol. Evol.">
        <title>Scallop genome provides insights into evolution of bilaterian karyotype and development.</title>
        <authorList>
            <person name="Wang S."/>
            <person name="Zhang J."/>
            <person name="Jiao W."/>
            <person name="Li J."/>
            <person name="Xun X."/>
            <person name="Sun Y."/>
            <person name="Guo X."/>
            <person name="Huan P."/>
            <person name="Dong B."/>
            <person name="Zhang L."/>
            <person name="Hu X."/>
            <person name="Sun X."/>
            <person name="Wang J."/>
            <person name="Zhao C."/>
            <person name="Wang Y."/>
            <person name="Wang D."/>
            <person name="Huang X."/>
            <person name="Wang R."/>
            <person name="Lv J."/>
            <person name="Li Y."/>
            <person name="Zhang Z."/>
            <person name="Liu B."/>
            <person name="Lu W."/>
            <person name="Hui Y."/>
            <person name="Liang J."/>
            <person name="Zhou Z."/>
            <person name="Hou R."/>
            <person name="Li X."/>
            <person name="Liu Y."/>
            <person name="Li H."/>
            <person name="Ning X."/>
            <person name="Lin Y."/>
            <person name="Zhao L."/>
            <person name="Xing Q."/>
            <person name="Dou J."/>
            <person name="Li Y."/>
            <person name="Mao J."/>
            <person name="Guo H."/>
            <person name="Dou H."/>
            <person name="Li T."/>
            <person name="Mu C."/>
            <person name="Jiang W."/>
            <person name="Fu Q."/>
            <person name="Fu X."/>
            <person name="Miao Y."/>
            <person name="Liu J."/>
            <person name="Yu Q."/>
            <person name="Li R."/>
            <person name="Liao H."/>
            <person name="Li X."/>
            <person name="Kong Y."/>
            <person name="Jiang Z."/>
            <person name="Chourrout D."/>
            <person name="Li R."/>
            <person name="Bao Z."/>
        </authorList>
    </citation>
    <scope>NUCLEOTIDE SEQUENCE [LARGE SCALE GENOMIC DNA]</scope>
    <source>
        <strain evidence="8 9">PY_sf001</strain>
    </source>
</reference>
<evidence type="ECO:0000256" key="5">
    <source>
        <dbReference type="PROSITE-ProRule" id="PRU00152"/>
    </source>
</evidence>
<dbReference type="InterPro" id="IPR000907">
    <property type="entry name" value="LipOase"/>
</dbReference>
<dbReference type="Proteomes" id="UP000242188">
    <property type="component" value="Unassembled WGS sequence"/>
</dbReference>
<evidence type="ECO:0000259" key="7">
    <source>
        <dbReference type="PROSITE" id="PS51393"/>
    </source>
</evidence>
<dbReference type="Gene3D" id="2.40.180.10">
    <property type="entry name" value="Catalase core domain"/>
    <property type="match status" value="1"/>
</dbReference>
<dbReference type="PROSITE" id="PS00081">
    <property type="entry name" value="LIPOXYGENASE_2"/>
    <property type="match status" value="1"/>
</dbReference>
<proteinExistence type="predicted"/>
<name>A0A210Q646_MIZYE</name>
<keyword evidence="2" id="KW-0223">Dioxygenase</keyword>
<comment type="caution">
    <text evidence="5">Lacks conserved residue(s) required for the propagation of feature annotation.</text>
</comment>
<dbReference type="PANTHER" id="PTHR11771">
    <property type="entry name" value="LIPOXYGENASE"/>
    <property type="match status" value="1"/>
</dbReference>
<dbReference type="Gene3D" id="3.10.450.60">
    <property type="match status" value="1"/>
</dbReference>
<comment type="caution">
    <text evidence="8">The sequence shown here is derived from an EMBL/GenBank/DDBJ whole genome shotgun (WGS) entry which is preliminary data.</text>
</comment>
<dbReference type="PRINTS" id="PR00087">
    <property type="entry name" value="LIPOXYGENASE"/>
</dbReference>
<dbReference type="InterPro" id="IPR036392">
    <property type="entry name" value="PLAT/LH2_dom_sf"/>
</dbReference>
<dbReference type="GO" id="GO:0034440">
    <property type="term" value="P:lipid oxidation"/>
    <property type="evidence" value="ECO:0007669"/>
    <property type="project" value="InterPro"/>
</dbReference>
<dbReference type="Pfam" id="PF01477">
    <property type="entry name" value="PLAT"/>
    <property type="match status" value="1"/>
</dbReference>
<organism evidence="8 9">
    <name type="scientific">Mizuhopecten yessoensis</name>
    <name type="common">Japanese scallop</name>
    <name type="synonym">Patinopecten yessoensis</name>
    <dbReference type="NCBI Taxonomy" id="6573"/>
    <lineage>
        <taxon>Eukaryota</taxon>
        <taxon>Metazoa</taxon>
        <taxon>Spiralia</taxon>
        <taxon>Lophotrochozoa</taxon>
        <taxon>Mollusca</taxon>
        <taxon>Bivalvia</taxon>
        <taxon>Autobranchia</taxon>
        <taxon>Pteriomorphia</taxon>
        <taxon>Pectinida</taxon>
        <taxon>Pectinoidea</taxon>
        <taxon>Pectinidae</taxon>
        <taxon>Mizuhopecten</taxon>
    </lineage>
</organism>
<feature type="domain" description="PLAT" evidence="6">
    <location>
        <begin position="4"/>
        <end position="122"/>
    </location>
</feature>
<dbReference type="GO" id="GO:0016702">
    <property type="term" value="F:oxidoreductase activity, acting on single donors with incorporation of molecular oxygen, incorporation of two atoms of oxygen"/>
    <property type="evidence" value="ECO:0007669"/>
    <property type="project" value="InterPro"/>
</dbReference>
<accession>A0A210Q646</accession>
<evidence type="ECO:0000259" key="6">
    <source>
        <dbReference type="PROSITE" id="PS50095"/>
    </source>
</evidence>
<feature type="domain" description="Lipoxygenase" evidence="7">
    <location>
        <begin position="121"/>
        <end position="663"/>
    </location>
</feature>
<dbReference type="STRING" id="6573.A0A210Q646"/>
<keyword evidence="3" id="KW-0560">Oxidoreductase</keyword>
<evidence type="ECO:0000313" key="9">
    <source>
        <dbReference type="Proteomes" id="UP000242188"/>
    </source>
</evidence>
<keyword evidence="9" id="KW-1185">Reference proteome</keyword>
<dbReference type="PROSITE" id="PS51393">
    <property type="entry name" value="LIPOXYGENASE_3"/>
    <property type="match status" value="1"/>
</dbReference>
<dbReference type="EMBL" id="NEDP02004844">
    <property type="protein sequence ID" value="OWF44210.1"/>
    <property type="molecule type" value="Genomic_DNA"/>
</dbReference>
<protein>
    <submittedName>
        <fullName evidence="8">Allene oxide synthase-lipoxygenase protein</fullName>
    </submittedName>
</protein>
<evidence type="ECO:0000256" key="2">
    <source>
        <dbReference type="ARBA" id="ARBA00022964"/>
    </source>
</evidence>
<dbReference type="OrthoDB" id="407298at2759"/>
<dbReference type="GO" id="GO:0046872">
    <property type="term" value="F:metal ion binding"/>
    <property type="evidence" value="ECO:0007669"/>
    <property type="project" value="UniProtKB-KW"/>
</dbReference>
<dbReference type="SUPFAM" id="SSF49723">
    <property type="entry name" value="Lipase/lipooxygenase domain (PLAT/LH2 domain)"/>
    <property type="match status" value="1"/>
</dbReference>
<dbReference type="InterPro" id="IPR001024">
    <property type="entry name" value="PLAT/LH2_dom"/>
</dbReference>
<evidence type="ECO:0000256" key="1">
    <source>
        <dbReference type="ARBA" id="ARBA00022723"/>
    </source>
</evidence>
<dbReference type="InterPro" id="IPR036226">
    <property type="entry name" value="LipOase_C_sf"/>
</dbReference>
<dbReference type="InterPro" id="IPR020834">
    <property type="entry name" value="LipOase_CS"/>
</dbReference>
<dbReference type="SUPFAM" id="SSF48484">
    <property type="entry name" value="Lipoxigenase"/>
    <property type="match status" value="1"/>
</dbReference>
<keyword evidence="4" id="KW-0443">Lipid metabolism</keyword>
<dbReference type="Pfam" id="PF00305">
    <property type="entry name" value="Lipoxygenase"/>
    <property type="match status" value="1"/>
</dbReference>
<dbReference type="SMART" id="SM00308">
    <property type="entry name" value="LH2"/>
    <property type="match status" value="1"/>
</dbReference>
<evidence type="ECO:0000313" key="8">
    <source>
        <dbReference type="EMBL" id="OWF44210.1"/>
    </source>
</evidence>
<sequence length="663" mass="75319">MAFTTHTVWVTTGDKKNAGTDANVSVRFHSGDGSTSTDVIKLDNFFRNDFERGRQDSFSVTATVLDHIDHIELWRDSAGVYDEWHLNTVEVLCRKSGRKYIFPFYRWIKADYHYRIRHLDTSLPSDSDPFKDQREMELVEMKKLYEIEAQSPGMPGQVKCLPPDENFSDDYKWDIQSKKITLKLTSKIQEYFTGEWNNLDDLKNVYTKESLFLPNSALHWQEDEYFGSQRLTKVNHSVIRLCTVIPPNLAVTDDMAKPLIEGLTLQQAMDAKRLFFIDYKILEDIPCSGGRMICAPIALFFVNKDQKLMPVAIQLKQKPGQDNPVFLPTDPEYTWLTAKLWFNNADCSFHQSFTHLGATHLMMEGVAVVTNRNLSRSHPVFKLLAPHSLYLLAINTRALGKLVSPGGWVDKAMSIGRLGMFEIVTRQCGNWRMDVDGTLPNDLERRGVLDETVLPGYHYREDALPLYNILSKYVNNYLVLYYDSPKKIQTDKEVQGWAQELVKPVSEGGCGMQGIPGNGTFETLDQLGKCLTSVIFTCSVAHAATNFAQYDQYGFPPAYPAAMNGRPPTDKSPLKEECVLAALPDKPTTLDTMIITKILSDKGTNSLGDFEISYIVDPKAVEVVEEFRYELKKLSLAIKEKNNHRNPTYPWLDPDEIPNAISI</sequence>
<evidence type="ECO:0000256" key="4">
    <source>
        <dbReference type="ARBA" id="ARBA00023098"/>
    </source>
</evidence>